<reference evidence="2" key="1">
    <citation type="journal article" date="2025" name="Aquaculture">
        <title>Assessment of the bioflocculant production and safety properties of Metabacillus hrfriensis sp. nov. based on phenotypic and whole-genome sequencing analysis.</title>
        <authorList>
            <person name="Zhang R."/>
            <person name="Zhao Z."/>
            <person name="Luo L."/>
            <person name="Wang S."/>
            <person name="Guo K."/>
            <person name="Xu W."/>
        </authorList>
    </citation>
    <scope>NUCLEOTIDE SEQUENCE [LARGE SCALE GENOMIC DNA]</scope>
    <source>
        <strain evidence="2">CT-WN-B3</strain>
    </source>
</reference>
<protein>
    <submittedName>
        <fullName evidence="1">DUF4166 domain-containing protein</fullName>
    </submittedName>
</protein>
<proteinExistence type="predicted"/>
<evidence type="ECO:0000313" key="1">
    <source>
        <dbReference type="EMBL" id="WHZ58964.1"/>
    </source>
</evidence>
<name>A0ACD4REV5_9BACI</name>
<dbReference type="EMBL" id="CP126116">
    <property type="protein sequence ID" value="WHZ58964.1"/>
    <property type="molecule type" value="Genomic_DNA"/>
</dbReference>
<organism evidence="1 2">
    <name type="scientific">Metabacillus hrfriensis</name>
    <dbReference type="NCBI Taxonomy" id="3048891"/>
    <lineage>
        <taxon>Bacteria</taxon>
        <taxon>Bacillati</taxon>
        <taxon>Bacillota</taxon>
        <taxon>Bacilli</taxon>
        <taxon>Bacillales</taxon>
        <taxon>Bacillaceae</taxon>
        <taxon>Metabacillus</taxon>
    </lineage>
</organism>
<accession>A0ACD4REV5</accession>
<dbReference type="Proteomes" id="UP001226091">
    <property type="component" value="Chromosome"/>
</dbReference>
<gene>
    <name evidence="1" type="ORF">QLQ22_06390</name>
</gene>
<keyword evidence="2" id="KW-1185">Reference proteome</keyword>
<evidence type="ECO:0000313" key="2">
    <source>
        <dbReference type="Proteomes" id="UP001226091"/>
    </source>
</evidence>
<sequence>MSIYRSVLGDQYKRLHPKLQKRYEVPFTAKGVMRTIKGGPKWLYPFFLAGVRFKILFPEYGKDIPFTIRNTPCTGSNGEEQVHWERIFYFKNKKRYFNALMRLDSKKNLIKDYLGEPKLFYSDLAFHVNDSGQLKIESRCQRLILLNLEIPMPRMLQGMASVTESYDDERNIFLIKVAVKNPVIGTVFTYEGEFTADEIS</sequence>